<keyword evidence="1" id="KW-0812">Transmembrane</keyword>
<organism evidence="2 3">
    <name type="scientific">Mycolicibacterium grossiae</name>
    <dbReference type="NCBI Taxonomy" id="1552759"/>
    <lineage>
        <taxon>Bacteria</taxon>
        <taxon>Bacillati</taxon>
        <taxon>Actinomycetota</taxon>
        <taxon>Actinomycetes</taxon>
        <taxon>Mycobacteriales</taxon>
        <taxon>Mycobacteriaceae</taxon>
        <taxon>Mycolicibacterium</taxon>
    </lineage>
</organism>
<name>A0A1E8Q4P5_9MYCO</name>
<sequence>MRKPGDADVTDGPVSEFMSSTGLLLMFGAVIAFVMGIAAFGMGSVGFATLAMVAALLSFSASLLCFVVDGRRIEAAEAALPFPSMLRR</sequence>
<reference evidence="2 3" key="1">
    <citation type="submission" date="2016-09" db="EMBL/GenBank/DDBJ databases">
        <title>genome sequence of Mycobacterium sp. 739 SCH.</title>
        <authorList>
            <person name="Greninger A.L."/>
            <person name="Qin X."/>
            <person name="Jerome K."/>
            <person name="Vora S."/>
            <person name="Quinn K."/>
        </authorList>
    </citation>
    <scope>NUCLEOTIDE SEQUENCE [LARGE SCALE GENOMIC DNA]</scope>
    <source>
        <strain evidence="2 3">SCH</strain>
    </source>
</reference>
<keyword evidence="3" id="KW-1185">Reference proteome</keyword>
<evidence type="ECO:0008006" key="4">
    <source>
        <dbReference type="Google" id="ProtNLM"/>
    </source>
</evidence>
<evidence type="ECO:0000256" key="1">
    <source>
        <dbReference type="SAM" id="Phobius"/>
    </source>
</evidence>
<dbReference type="Proteomes" id="UP000178953">
    <property type="component" value="Unassembled WGS sequence"/>
</dbReference>
<dbReference type="EMBL" id="MCHX01000028">
    <property type="protein sequence ID" value="OFJ53221.1"/>
    <property type="molecule type" value="Genomic_DNA"/>
</dbReference>
<keyword evidence="1" id="KW-1133">Transmembrane helix</keyword>
<dbReference type="RefSeq" id="WP_070353659.1">
    <property type="nucleotide sequence ID" value="NZ_CP043474.1"/>
</dbReference>
<gene>
    <name evidence="2" type="ORF">BEL07_13730</name>
</gene>
<keyword evidence="1" id="KW-0472">Membrane</keyword>
<dbReference type="AlphaFoldDB" id="A0A1E8Q4P5"/>
<evidence type="ECO:0000313" key="3">
    <source>
        <dbReference type="Proteomes" id="UP000178953"/>
    </source>
</evidence>
<accession>A0A1E8Q4P5</accession>
<feature type="transmembrane region" description="Helical" evidence="1">
    <location>
        <begin position="47"/>
        <end position="68"/>
    </location>
</feature>
<evidence type="ECO:0000313" key="2">
    <source>
        <dbReference type="EMBL" id="OFJ53221.1"/>
    </source>
</evidence>
<feature type="transmembrane region" description="Helical" evidence="1">
    <location>
        <begin position="21"/>
        <end position="41"/>
    </location>
</feature>
<protein>
    <recommendedName>
        <fullName evidence="4">UsfY protein</fullName>
    </recommendedName>
</protein>
<comment type="caution">
    <text evidence="2">The sequence shown here is derived from an EMBL/GenBank/DDBJ whole genome shotgun (WGS) entry which is preliminary data.</text>
</comment>
<proteinExistence type="predicted"/>